<protein>
    <submittedName>
        <fullName evidence="10">Phosphoribosylaminoimidazole carboxylase ATPase</fullName>
    </submittedName>
</protein>
<dbReference type="Pfam" id="PF22660">
    <property type="entry name" value="RS_preATP-grasp-like"/>
    <property type="match status" value="1"/>
</dbReference>
<keyword evidence="4" id="KW-0658">Purine biosynthesis</keyword>
<keyword evidence="5 8" id="KW-0067">ATP-binding</keyword>
<evidence type="ECO:0000313" key="10">
    <source>
        <dbReference type="EMBL" id="KRN23570.1"/>
    </source>
</evidence>
<evidence type="ECO:0000256" key="4">
    <source>
        <dbReference type="ARBA" id="ARBA00022755"/>
    </source>
</evidence>
<comment type="caution">
    <text evidence="10">The sequence shown here is derived from an EMBL/GenBank/DDBJ whole genome shotgun (WGS) entry which is preliminary data.</text>
</comment>
<keyword evidence="6" id="KW-0464">Manganese</keyword>
<dbReference type="InterPro" id="IPR016185">
    <property type="entry name" value="PreATP-grasp_dom_sf"/>
</dbReference>
<dbReference type="PROSITE" id="PS50975">
    <property type="entry name" value="ATP_GRASP"/>
    <property type="match status" value="1"/>
</dbReference>
<accession>A0A0R2F566</accession>
<keyword evidence="3 8" id="KW-0547">Nucleotide-binding</keyword>
<evidence type="ECO:0000256" key="1">
    <source>
        <dbReference type="ARBA" id="ARBA00001936"/>
    </source>
</evidence>
<evidence type="ECO:0000256" key="7">
    <source>
        <dbReference type="ARBA" id="ARBA00025704"/>
    </source>
</evidence>
<evidence type="ECO:0000256" key="5">
    <source>
        <dbReference type="ARBA" id="ARBA00022840"/>
    </source>
</evidence>
<dbReference type="Gene3D" id="3.30.470.20">
    <property type="entry name" value="ATP-grasp fold, B domain"/>
    <property type="match status" value="1"/>
</dbReference>
<sequence length="374" mass="40509">MTDFIQPGAGIGIIGGGPLAYSMAGAAKAMGMNTIILAPSESDIALSLADIPLVGKATDPAALARLAEVATVVTFANENVDGNALQQLTTKHQLPSGVDILSVTQDRYLEMVFLDDLNVNILPYAQVVGPSDIAKAIESVGLPAILKPIQKDMGADQQLRLTSPDDVAHAQQLLQQRPYILEAWLDHPTEYAVTVVKNGDDIKVMPVVQTVFAHHQLQAAFVPATGGDAVHQEITRVAKLIAAHLNYTGAFGIELFMTPNQSLYVKRLYPAPQLTNHVLASTTGFSPVAMHMRALLGWPLPQLKLLRPGVMIPLRAEDAAAAMTQVRIKPEWQFEFYPSGDELIGMMTIYKPLVEADQLLDATDHFHLNLTEED</sequence>
<evidence type="ECO:0000313" key="11">
    <source>
        <dbReference type="Proteomes" id="UP000050865"/>
    </source>
</evidence>
<dbReference type="InterPro" id="IPR013815">
    <property type="entry name" value="ATP_grasp_subdomain_1"/>
</dbReference>
<proteinExistence type="predicted"/>
<dbReference type="RefSeq" id="WP_056989322.1">
    <property type="nucleotide sequence ID" value="NZ_AYZJ01000027.1"/>
</dbReference>
<dbReference type="Gene3D" id="3.30.1490.20">
    <property type="entry name" value="ATP-grasp fold, A domain"/>
    <property type="match status" value="1"/>
</dbReference>
<evidence type="ECO:0000256" key="3">
    <source>
        <dbReference type="ARBA" id="ARBA00022741"/>
    </source>
</evidence>
<dbReference type="EMBL" id="AYZJ01000027">
    <property type="protein sequence ID" value="KRN23570.1"/>
    <property type="molecule type" value="Genomic_DNA"/>
</dbReference>
<dbReference type="GO" id="GO:0005524">
    <property type="term" value="F:ATP binding"/>
    <property type="evidence" value="ECO:0007669"/>
    <property type="project" value="UniProtKB-UniRule"/>
</dbReference>
<organism evidence="10 11">
    <name type="scientific">Lacticaseibacillus camelliae DSM 22697 = JCM 13995</name>
    <dbReference type="NCBI Taxonomy" id="1423730"/>
    <lineage>
        <taxon>Bacteria</taxon>
        <taxon>Bacillati</taxon>
        <taxon>Bacillota</taxon>
        <taxon>Bacilli</taxon>
        <taxon>Lactobacillales</taxon>
        <taxon>Lactobacillaceae</taxon>
        <taxon>Lacticaseibacillus</taxon>
    </lineage>
</organism>
<dbReference type="AlphaFoldDB" id="A0A0R2F566"/>
<dbReference type="Pfam" id="PF02222">
    <property type="entry name" value="ATP-grasp"/>
    <property type="match status" value="1"/>
</dbReference>
<dbReference type="PATRIC" id="fig|1423730.4.peg.1497"/>
<dbReference type="InterPro" id="IPR011761">
    <property type="entry name" value="ATP-grasp"/>
</dbReference>
<dbReference type="InterPro" id="IPR003135">
    <property type="entry name" value="ATP-grasp_carboxylate-amine"/>
</dbReference>
<evidence type="ECO:0000256" key="8">
    <source>
        <dbReference type="PROSITE-ProRule" id="PRU00409"/>
    </source>
</evidence>
<evidence type="ECO:0000256" key="6">
    <source>
        <dbReference type="ARBA" id="ARBA00023211"/>
    </source>
</evidence>
<dbReference type="STRING" id="1423730.FC75_GL001425"/>
<feature type="domain" description="ATP-grasp" evidence="9">
    <location>
        <begin position="111"/>
        <end position="296"/>
    </location>
</feature>
<comment type="pathway">
    <text evidence="7">Purine metabolism.</text>
</comment>
<dbReference type="SUPFAM" id="SSF52440">
    <property type="entry name" value="PreATP-grasp domain"/>
    <property type="match status" value="1"/>
</dbReference>
<evidence type="ECO:0000259" key="9">
    <source>
        <dbReference type="PROSITE" id="PS50975"/>
    </source>
</evidence>
<name>A0A0R2F566_9LACO</name>
<keyword evidence="11" id="KW-1185">Reference proteome</keyword>
<gene>
    <name evidence="10" type="ORF">FC75_GL001425</name>
</gene>
<dbReference type="PANTHER" id="PTHR11609:SF5">
    <property type="entry name" value="PHOSPHORIBOSYLAMINOIMIDAZOLE CARBOXYLASE"/>
    <property type="match status" value="1"/>
</dbReference>
<dbReference type="Proteomes" id="UP000050865">
    <property type="component" value="Unassembled WGS sequence"/>
</dbReference>
<comment type="cofactor">
    <cofactor evidence="2">
        <name>Mg(2+)</name>
        <dbReference type="ChEBI" id="CHEBI:18420"/>
    </cofactor>
</comment>
<dbReference type="GO" id="GO:0006164">
    <property type="term" value="P:purine nucleotide biosynthetic process"/>
    <property type="evidence" value="ECO:0007669"/>
    <property type="project" value="UniProtKB-KW"/>
</dbReference>
<dbReference type="InterPro" id="IPR054350">
    <property type="entry name" value="PurT/PurK_preATP-grasp"/>
</dbReference>
<dbReference type="PANTHER" id="PTHR11609">
    <property type="entry name" value="PURINE BIOSYNTHESIS PROTEIN 6/7, PUR6/7"/>
    <property type="match status" value="1"/>
</dbReference>
<dbReference type="Gene3D" id="3.40.50.20">
    <property type="match status" value="1"/>
</dbReference>
<dbReference type="SUPFAM" id="SSF56059">
    <property type="entry name" value="Glutathione synthetase ATP-binding domain-like"/>
    <property type="match status" value="1"/>
</dbReference>
<reference evidence="10 11" key="1">
    <citation type="journal article" date="2015" name="Genome Announc.">
        <title>Expanding the biotechnology potential of lactobacilli through comparative genomics of 213 strains and associated genera.</title>
        <authorList>
            <person name="Sun Z."/>
            <person name="Harris H.M."/>
            <person name="McCann A."/>
            <person name="Guo C."/>
            <person name="Argimon S."/>
            <person name="Zhang W."/>
            <person name="Yang X."/>
            <person name="Jeffery I.B."/>
            <person name="Cooney J.C."/>
            <person name="Kagawa T.F."/>
            <person name="Liu W."/>
            <person name="Song Y."/>
            <person name="Salvetti E."/>
            <person name="Wrobel A."/>
            <person name="Rasinkangas P."/>
            <person name="Parkhill J."/>
            <person name="Rea M.C."/>
            <person name="O'Sullivan O."/>
            <person name="Ritari J."/>
            <person name="Douillard F.P."/>
            <person name="Paul Ross R."/>
            <person name="Yang R."/>
            <person name="Briner A.E."/>
            <person name="Felis G.E."/>
            <person name="de Vos W.M."/>
            <person name="Barrangou R."/>
            <person name="Klaenhammer T.R."/>
            <person name="Caufield P.W."/>
            <person name="Cui Y."/>
            <person name="Zhang H."/>
            <person name="O'Toole P.W."/>
        </authorList>
    </citation>
    <scope>NUCLEOTIDE SEQUENCE [LARGE SCALE GENOMIC DNA]</scope>
    <source>
        <strain evidence="10 11">DSM 22697</strain>
    </source>
</reference>
<comment type="cofactor">
    <cofactor evidence="1">
        <name>Mn(2+)</name>
        <dbReference type="ChEBI" id="CHEBI:29035"/>
    </cofactor>
</comment>
<dbReference type="GO" id="GO:0046872">
    <property type="term" value="F:metal ion binding"/>
    <property type="evidence" value="ECO:0007669"/>
    <property type="project" value="InterPro"/>
</dbReference>
<dbReference type="GO" id="GO:0005829">
    <property type="term" value="C:cytosol"/>
    <property type="evidence" value="ECO:0007669"/>
    <property type="project" value="TreeGrafter"/>
</dbReference>
<evidence type="ECO:0000256" key="2">
    <source>
        <dbReference type="ARBA" id="ARBA00001946"/>
    </source>
</evidence>